<accession>A0ABP0HIS5</accession>
<reference evidence="1 2" key="1">
    <citation type="submission" date="2024-02" db="EMBL/GenBank/DDBJ databases">
        <authorList>
            <person name="Chen Y."/>
            <person name="Shah S."/>
            <person name="Dougan E. K."/>
            <person name="Thang M."/>
            <person name="Chan C."/>
        </authorList>
    </citation>
    <scope>NUCLEOTIDE SEQUENCE [LARGE SCALE GENOMIC DNA]</scope>
</reference>
<evidence type="ECO:0000313" key="2">
    <source>
        <dbReference type="Proteomes" id="UP001642464"/>
    </source>
</evidence>
<gene>
    <name evidence="1" type="ORF">SCF082_LOCUS2105</name>
</gene>
<dbReference type="EMBL" id="CAXAMM010001047">
    <property type="protein sequence ID" value="CAK8990133.1"/>
    <property type="molecule type" value="Genomic_DNA"/>
</dbReference>
<protein>
    <submittedName>
        <fullName evidence="1">Uncharacterized protein</fullName>
    </submittedName>
</protein>
<comment type="caution">
    <text evidence="1">The sequence shown here is derived from an EMBL/GenBank/DDBJ whole genome shotgun (WGS) entry which is preliminary data.</text>
</comment>
<dbReference type="Proteomes" id="UP001642464">
    <property type="component" value="Unassembled WGS sequence"/>
</dbReference>
<name>A0ABP0HIS5_9DINO</name>
<keyword evidence="2" id="KW-1185">Reference proteome</keyword>
<evidence type="ECO:0000313" key="1">
    <source>
        <dbReference type="EMBL" id="CAK8990133.1"/>
    </source>
</evidence>
<proteinExistence type="predicted"/>
<sequence>MPTVVPQRSNGESEEGSGSNTSRQRRTKSTLGASEEGSNLASREDSRRRTRSKNKEDSSAREESESDLPLAGVSAVSFFPPGSASSQGLQRAAGFGISSERSSPGPPSTFGYDSEGPLKSSLSKGRSNRSLVNQEDDTFEPVDFVEPEPGHWDLNRSGVIPVSVFAGLWTAAACGVLFGMVYIYRFQEVLKAYQLAEESALAHAQLMAADLLLPTVAAVDAVQASLAGGVLRNLSDYGTLLRILRPHFDTRKILEEVEIAEPPDVYTGISPGSVLLKRVGHEVKLLTDRDDCERVAGRRGCAAALSARTDDWYKDGYGIDKAWTYVPPEQFWSGPLFIRVEKDLTVCPLICWKPAFMFVKRASSTGGPKAVIKNMSAPSVVSDRLTNVLVRVVVSAEIFQEVVAIASSISLGEAIVSTSSGDVLAAENMASGVFIDEETGHLRVNKVWNAQNSWTQAASEDMVAKGQKGIYAESGAYSVSVRRLEGPSGDALDIGPTLRLVMGTPIFSFMDPLLFTLTWPACGASAVPIVVLLFGVLFGLRRRRRKKEPPGRVSSAPSMRSSSGTTRGSMLMTGNSGLSQAPEIESRQPSRSRLTTREKFAMTGHGRTHLENRRTSLTEALGMKDMRKRLVGRQKTIELNQVDDPQEAPQDMVQMSEVT</sequence>
<organism evidence="1 2">
    <name type="scientific">Durusdinium trenchii</name>
    <dbReference type="NCBI Taxonomy" id="1381693"/>
    <lineage>
        <taxon>Eukaryota</taxon>
        <taxon>Sar</taxon>
        <taxon>Alveolata</taxon>
        <taxon>Dinophyceae</taxon>
        <taxon>Suessiales</taxon>
        <taxon>Symbiodiniaceae</taxon>
        <taxon>Durusdinium</taxon>
    </lineage>
</organism>